<feature type="domain" description="RNA polymerase sigma-70 region 2" evidence="6">
    <location>
        <begin position="20"/>
        <end position="87"/>
    </location>
</feature>
<accession>A0A544TE47</accession>
<evidence type="ECO:0000256" key="3">
    <source>
        <dbReference type="ARBA" id="ARBA00023082"/>
    </source>
</evidence>
<evidence type="ECO:0000259" key="7">
    <source>
        <dbReference type="Pfam" id="PF08281"/>
    </source>
</evidence>
<dbReference type="InterPro" id="IPR039425">
    <property type="entry name" value="RNA_pol_sigma-70-like"/>
</dbReference>
<evidence type="ECO:0000313" key="9">
    <source>
        <dbReference type="Proteomes" id="UP000316626"/>
    </source>
</evidence>
<evidence type="ECO:0000256" key="2">
    <source>
        <dbReference type="ARBA" id="ARBA00023015"/>
    </source>
</evidence>
<dbReference type="InterPro" id="IPR013325">
    <property type="entry name" value="RNA_pol_sigma_r2"/>
</dbReference>
<comment type="similarity">
    <text evidence="1">Belongs to the sigma-70 factor family. ECF subfamily.</text>
</comment>
<dbReference type="SUPFAM" id="SSF88659">
    <property type="entry name" value="Sigma3 and sigma4 domains of RNA polymerase sigma factors"/>
    <property type="match status" value="1"/>
</dbReference>
<dbReference type="InterPro" id="IPR013324">
    <property type="entry name" value="RNA_pol_sigma_r3/r4-like"/>
</dbReference>
<dbReference type="EMBL" id="VDGI01000043">
    <property type="protein sequence ID" value="TQR15679.1"/>
    <property type="molecule type" value="Genomic_DNA"/>
</dbReference>
<organism evidence="8 9">
    <name type="scientific">Psychrobacillus vulpis</name>
    <dbReference type="NCBI Taxonomy" id="2325572"/>
    <lineage>
        <taxon>Bacteria</taxon>
        <taxon>Bacillati</taxon>
        <taxon>Bacillota</taxon>
        <taxon>Bacilli</taxon>
        <taxon>Bacillales</taxon>
        <taxon>Bacillaceae</taxon>
        <taxon>Psychrobacillus</taxon>
    </lineage>
</organism>
<dbReference type="GO" id="GO:0003677">
    <property type="term" value="F:DNA binding"/>
    <property type="evidence" value="ECO:0007669"/>
    <property type="project" value="UniProtKB-KW"/>
</dbReference>
<dbReference type="AlphaFoldDB" id="A0A544TE47"/>
<name>A0A544TE47_9BACI</name>
<dbReference type="RefSeq" id="WP_142644292.1">
    <property type="nucleotide sequence ID" value="NZ_VDGI01000043.1"/>
</dbReference>
<evidence type="ECO:0000313" key="8">
    <source>
        <dbReference type="EMBL" id="TQR15679.1"/>
    </source>
</evidence>
<feature type="domain" description="RNA polymerase sigma factor 70 region 4 type 2" evidence="7">
    <location>
        <begin position="125"/>
        <end position="169"/>
    </location>
</feature>
<dbReference type="NCBIfam" id="TIGR02937">
    <property type="entry name" value="sigma70-ECF"/>
    <property type="match status" value="1"/>
</dbReference>
<dbReference type="Proteomes" id="UP000316626">
    <property type="component" value="Unassembled WGS sequence"/>
</dbReference>
<keyword evidence="5" id="KW-0804">Transcription</keyword>
<dbReference type="OrthoDB" id="2678696at2"/>
<proteinExistence type="inferred from homology"/>
<dbReference type="InterPro" id="IPR036388">
    <property type="entry name" value="WH-like_DNA-bd_sf"/>
</dbReference>
<sequence length="179" mass="21010">MFALIDQLQKKDELALREVVHTYGGYVKAIVLKVLQPNQTAIEECINDVFLIIWQKSNQFTGNETDFKKWIGVIAKYKAIDTYRSLQNKPKMVELFPSISSTKGLPERIVEQKLQKEQLFINILGLNKTDQEIFLLKYYLGYSNREIAEIFDISKATVENRLYRGKLKLKEEMRWEVSR</sequence>
<dbReference type="PANTHER" id="PTHR43133:SF8">
    <property type="entry name" value="RNA POLYMERASE SIGMA FACTOR HI_1459-RELATED"/>
    <property type="match status" value="1"/>
</dbReference>
<dbReference type="Gene3D" id="1.10.10.10">
    <property type="entry name" value="Winged helix-like DNA-binding domain superfamily/Winged helix DNA-binding domain"/>
    <property type="match status" value="1"/>
</dbReference>
<evidence type="ECO:0000259" key="6">
    <source>
        <dbReference type="Pfam" id="PF04542"/>
    </source>
</evidence>
<gene>
    <name evidence="8" type="ORF">FG384_19185</name>
</gene>
<keyword evidence="3" id="KW-0731">Sigma factor</keyword>
<dbReference type="InterPro" id="IPR007627">
    <property type="entry name" value="RNA_pol_sigma70_r2"/>
</dbReference>
<dbReference type="InterPro" id="IPR013249">
    <property type="entry name" value="RNA_pol_sigma70_r4_t2"/>
</dbReference>
<dbReference type="Pfam" id="PF08281">
    <property type="entry name" value="Sigma70_r4_2"/>
    <property type="match status" value="1"/>
</dbReference>
<dbReference type="Gene3D" id="1.10.1740.10">
    <property type="match status" value="1"/>
</dbReference>
<protein>
    <submittedName>
        <fullName evidence="8">Sigma-70 family RNA polymerase sigma factor</fullName>
    </submittedName>
</protein>
<keyword evidence="4" id="KW-0238">DNA-binding</keyword>
<reference evidence="8 9" key="1">
    <citation type="submission" date="2019-06" db="EMBL/GenBank/DDBJ databases">
        <title>Psychrobacillus vulpis sp. nov., a new species isolated from feces of a red fox that inhabits in The Tablas de Daimiel Natural Park, Albacete, Spain.</title>
        <authorList>
            <person name="Rodriguez M."/>
            <person name="Reina J.C."/>
            <person name="Bejar V."/>
            <person name="Llamas I."/>
        </authorList>
    </citation>
    <scope>NUCLEOTIDE SEQUENCE [LARGE SCALE GENOMIC DNA]</scope>
    <source>
        <strain evidence="8 9">Z8</strain>
    </source>
</reference>
<dbReference type="Pfam" id="PF04542">
    <property type="entry name" value="Sigma70_r2"/>
    <property type="match status" value="1"/>
</dbReference>
<dbReference type="PANTHER" id="PTHR43133">
    <property type="entry name" value="RNA POLYMERASE ECF-TYPE SIGMA FACTO"/>
    <property type="match status" value="1"/>
</dbReference>
<dbReference type="GO" id="GO:0006352">
    <property type="term" value="P:DNA-templated transcription initiation"/>
    <property type="evidence" value="ECO:0007669"/>
    <property type="project" value="InterPro"/>
</dbReference>
<comment type="caution">
    <text evidence="8">The sequence shown here is derived from an EMBL/GenBank/DDBJ whole genome shotgun (WGS) entry which is preliminary data.</text>
</comment>
<dbReference type="SUPFAM" id="SSF88946">
    <property type="entry name" value="Sigma2 domain of RNA polymerase sigma factors"/>
    <property type="match status" value="1"/>
</dbReference>
<keyword evidence="2" id="KW-0805">Transcription regulation</keyword>
<keyword evidence="9" id="KW-1185">Reference proteome</keyword>
<evidence type="ECO:0000256" key="1">
    <source>
        <dbReference type="ARBA" id="ARBA00010641"/>
    </source>
</evidence>
<dbReference type="GO" id="GO:0016987">
    <property type="term" value="F:sigma factor activity"/>
    <property type="evidence" value="ECO:0007669"/>
    <property type="project" value="UniProtKB-KW"/>
</dbReference>
<evidence type="ECO:0000256" key="4">
    <source>
        <dbReference type="ARBA" id="ARBA00023125"/>
    </source>
</evidence>
<dbReference type="InterPro" id="IPR014284">
    <property type="entry name" value="RNA_pol_sigma-70_dom"/>
</dbReference>
<dbReference type="CDD" id="cd06171">
    <property type="entry name" value="Sigma70_r4"/>
    <property type="match status" value="1"/>
</dbReference>
<evidence type="ECO:0000256" key="5">
    <source>
        <dbReference type="ARBA" id="ARBA00023163"/>
    </source>
</evidence>